<dbReference type="SMART" id="SM00670">
    <property type="entry name" value="PINc"/>
    <property type="match status" value="1"/>
</dbReference>
<name>A0A2U9IMB1_9CREN</name>
<dbReference type="GeneID" id="36837515"/>
<evidence type="ECO:0000259" key="1">
    <source>
        <dbReference type="SMART" id="SM00670"/>
    </source>
</evidence>
<dbReference type="EMBL" id="CP029288">
    <property type="protein sequence ID" value="AWR97168.1"/>
    <property type="molecule type" value="Genomic_DNA"/>
</dbReference>
<dbReference type="KEGG" id="asul:DFR86_06060"/>
<dbReference type="InterPro" id="IPR029060">
    <property type="entry name" value="PIN-like_dom_sf"/>
</dbReference>
<dbReference type="Proteomes" id="UP000248410">
    <property type="component" value="Chromosome"/>
</dbReference>
<sequence length="141" mass="16450">MGSSKTLGILVDTNILLYIYYKIDPFWLVINSLEYKPRFLIHEAVFNELKTLEKRYINSASFQSKIRLARMYLEKYKEMWSLIPMKEEQGPTDDILLDVASREGLILFTNDRELKIRAINKGIGIIFLTSKGKIIKSNFPI</sequence>
<dbReference type="AlphaFoldDB" id="A0A2U9IMB1"/>
<reference evidence="2 3" key="1">
    <citation type="submission" date="2018-05" db="EMBL/GenBank/DDBJ databases">
        <title>Complete Genome Sequences of Extremely Thermoacidophilic, Metal-Mobilizing Type-Strain Members of the Archaeal Family Sulfolobaceae: Acidianus brierleyi DSM-1651T, Acidianus sulfidivorans DSM-18786T, Metallosphaera hakonensis DSM-7519T, and Metallosphaera prunae DSM-10039T.</title>
        <authorList>
            <person name="Counts J.A."/>
            <person name="Kelly R.M."/>
        </authorList>
    </citation>
    <scope>NUCLEOTIDE SEQUENCE [LARGE SCALE GENOMIC DNA]</scope>
    <source>
        <strain evidence="2 3">JP7</strain>
    </source>
</reference>
<evidence type="ECO:0000313" key="2">
    <source>
        <dbReference type="EMBL" id="AWR97168.1"/>
    </source>
</evidence>
<dbReference type="SUPFAM" id="SSF88723">
    <property type="entry name" value="PIN domain-like"/>
    <property type="match status" value="1"/>
</dbReference>
<proteinExistence type="predicted"/>
<dbReference type="OrthoDB" id="35744at2157"/>
<gene>
    <name evidence="2" type="ORF">DFR86_06060</name>
</gene>
<accession>A0A2U9IMB1</accession>
<dbReference type="RefSeq" id="WP_110380058.1">
    <property type="nucleotide sequence ID" value="NZ_CP029288.2"/>
</dbReference>
<dbReference type="InterPro" id="IPR002716">
    <property type="entry name" value="PIN_dom"/>
</dbReference>
<protein>
    <submittedName>
        <fullName evidence="2">Twitching motility protein PilT</fullName>
    </submittedName>
</protein>
<dbReference type="CDD" id="cd09879">
    <property type="entry name" value="PIN_VapC_AF0591-like"/>
    <property type="match status" value="1"/>
</dbReference>
<dbReference type="Pfam" id="PF18477">
    <property type="entry name" value="PIN_9"/>
    <property type="match status" value="1"/>
</dbReference>
<keyword evidence="3" id="KW-1185">Reference proteome</keyword>
<dbReference type="InterPro" id="IPR041120">
    <property type="entry name" value="PIN_9"/>
</dbReference>
<dbReference type="Gene3D" id="3.40.50.1010">
    <property type="entry name" value="5'-nuclease"/>
    <property type="match status" value="1"/>
</dbReference>
<feature type="domain" description="PIN" evidence="1">
    <location>
        <begin position="7"/>
        <end position="116"/>
    </location>
</feature>
<organism evidence="2 3">
    <name type="scientific">Acidianus sulfidivorans JP7</name>
    <dbReference type="NCBI Taxonomy" id="619593"/>
    <lineage>
        <taxon>Archaea</taxon>
        <taxon>Thermoproteota</taxon>
        <taxon>Thermoprotei</taxon>
        <taxon>Sulfolobales</taxon>
        <taxon>Sulfolobaceae</taxon>
        <taxon>Acidianus</taxon>
    </lineage>
</organism>
<evidence type="ECO:0000313" key="3">
    <source>
        <dbReference type="Proteomes" id="UP000248410"/>
    </source>
</evidence>